<organism evidence="2 3">
    <name type="scientific">Solitalea koreensis</name>
    <dbReference type="NCBI Taxonomy" id="543615"/>
    <lineage>
        <taxon>Bacteria</taxon>
        <taxon>Pseudomonadati</taxon>
        <taxon>Bacteroidota</taxon>
        <taxon>Sphingobacteriia</taxon>
        <taxon>Sphingobacteriales</taxon>
        <taxon>Sphingobacteriaceae</taxon>
        <taxon>Solitalea</taxon>
    </lineage>
</organism>
<keyword evidence="3" id="KW-1185">Reference proteome</keyword>
<protein>
    <submittedName>
        <fullName evidence="2">Uncharacterized protein</fullName>
    </submittedName>
</protein>
<feature type="chain" id="PRO_5022209228" evidence="1">
    <location>
        <begin position="22"/>
        <end position="1003"/>
    </location>
</feature>
<feature type="signal peptide" evidence="1">
    <location>
        <begin position="1"/>
        <end position="21"/>
    </location>
</feature>
<dbReference type="OrthoDB" id="101122at2"/>
<dbReference type="RefSeq" id="WP_142602342.1">
    <property type="nucleotide sequence ID" value="NZ_FXSZ01000003.1"/>
</dbReference>
<evidence type="ECO:0000313" key="2">
    <source>
        <dbReference type="EMBL" id="SMO52661.1"/>
    </source>
</evidence>
<dbReference type="AlphaFoldDB" id="A0A521C1G8"/>
<name>A0A521C1G8_9SPHI</name>
<evidence type="ECO:0000313" key="3">
    <source>
        <dbReference type="Proteomes" id="UP000315971"/>
    </source>
</evidence>
<gene>
    <name evidence="2" type="ORF">SAMN06265350_10379</name>
</gene>
<proteinExistence type="predicted"/>
<reference evidence="2 3" key="1">
    <citation type="submission" date="2017-05" db="EMBL/GenBank/DDBJ databases">
        <authorList>
            <person name="Varghese N."/>
            <person name="Submissions S."/>
        </authorList>
    </citation>
    <scope>NUCLEOTIDE SEQUENCE [LARGE SCALE GENOMIC DNA]</scope>
    <source>
        <strain evidence="2 3">DSM 21342</strain>
    </source>
</reference>
<dbReference type="EMBL" id="FXSZ01000003">
    <property type="protein sequence ID" value="SMO52661.1"/>
    <property type="molecule type" value="Genomic_DNA"/>
</dbReference>
<dbReference type="Proteomes" id="UP000315971">
    <property type="component" value="Unassembled WGS sequence"/>
</dbReference>
<evidence type="ECO:0000256" key="1">
    <source>
        <dbReference type="SAM" id="SignalP"/>
    </source>
</evidence>
<keyword evidence="1" id="KW-0732">Signal</keyword>
<sequence>MKKYILSILFFCFSFGVFAEAASFSSSDTTTTILAAKVDSLVSRADWLMAVLQETNNFTENLTPDNLASVPIGLKRQIGGKNYILAIENVSFDTHGGSFTAFMRLPVPGTNKMVYFMGRNIRFSSNGGIMGDARLQFLYCAPIPLSSKARLLTDQQKCFVDFNCNGFKRLGFGGKVEFSPDMLLPEKPDGKPDYSGTHNVTGTFETVANDFDDMLAVCKIEPFQTPKLPGFSFHVSDAVFDFSDLHNAPSMAFPKDYPNVYEGNDELWRGVYIRSVVVKMPQAFKNKTDDGKRIELGAQNLIIDDQGFSGYFDAKNLLTLKQGSVGKWAFSINSLGVGIIANQLKYASFGGEIMIPITKQDESFSYGCTISSDNEYLFAIQNLKATSFDVFKAANVQLYPSSSLTIKLVDDQFNAKAVLNGKMDITPSLTENPDETSSANKFTLAEIEFEHLTVQTEAPFITFGAFALTGNKNAPQLAGFPLTVKSIKGGSLGDKSFIGVDLGLNIGGGGEAGFKADTRVNVCSKMVEVDGLQRWIYDKTQLEKVLIDADMGAIALKGSLDFFKEAPIYGSGFHGTIDARFSSIEVKAHAMFGKVGALRYWNADALMTLEDGIPLAGAFKLNGFGGGAYKGMLQTDEPIAGGLGKMPSGMYYVPDEKLGLGVRAAVQLSAATKAVFNGTAMFEMAFNKNGGLNRELFLGNANFITPPAAFGTDELTKLAGNVTTVAKQKNVGTGSNTDNSIINLFRTGERGSLSADLSIDANIEEKSFFAGLKTIVNVADVLKGTGRDNLAGDAAMYFSPSEWFIKIGTPEEPIGLELLHLARANAYFMVGNKIPGSPPPPAEVASILGESRGSLDYMRDFNALGTGKGIAFGANLKFDTGDLSFLMFYARFQAGLGFDMMLKDYGEASCVGRTGPVGINGWYANGQVYGYFEGKIGIRVNLFMYKGNFDIVNIGGDLIAGQITQSFLDAWNRRRSLQYSGGINTGELQIQVYLGRRMSIASS</sequence>
<accession>A0A521C1G8</accession>